<accession>G5CJ22</accession>
<organism evidence="2">
    <name type="scientific">Sulfobacillus thermotolerans</name>
    <dbReference type="NCBI Taxonomy" id="338644"/>
    <lineage>
        <taxon>Bacteria</taxon>
        <taxon>Bacillati</taxon>
        <taxon>Bacillota</taxon>
        <taxon>Clostridia</taxon>
        <taxon>Eubacteriales</taxon>
        <taxon>Clostridiales Family XVII. Incertae Sedis</taxon>
        <taxon>Sulfobacillus</taxon>
    </lineage>
</organism>
<keyword evidence="2" id="KW-0238">DNA-binding</keyword>
<dbReference type="EMBL" id="JN119829">
    <property type="protein sequence ID" value="AEP14299.1"/>
    <property type="molecule type" value="Genomic_DNA"/>
</dbReference>
<dbReference type="AlphaFoldDB" id="G5CJ22"/>
<keyword evidence="2" id="KW-0614">Plasmid</keyword>
<evidence type="ECO:0000259" key="1">
    <source>
        <dbReference type="Pfam" id="PF12728"/>
    </source>
</evidence>
<dbReference type="Pfam" id="PF12728">
    <property type="entry name" value="HTH_17"/>
    <property type="match status" value="1"/>
</dbReference>
<geneLocation type="plasmid" evidence="2">
    <name>pL15</name>
</geneLocation>
<protein>
    <submittedName>
        <fullName evidence="2">DNA-binding domain excisionase family protein</fullName>
    </submittedName>
</protein>
<evidence type="ECO:0000313" key="2">
    <source>
        <dbReference type="EMBL" id="AEP14299.1"/>
    </source>
</evidence>
<dbReference type="InterPro" id="IPR041657">
    <property type="entry name" value="HTH_17"/>
</dbReference>
<dbReference type="SUPFAM" id="SSF46955">
    <property type="entry name" value="Putative DNA-binding domain"/>
    <property type="match status" value="1"/>
</dbReference>
<reference evidence="2" key="1">
    <citation type="journal article" date="2011" name="Appl. Environ. Microbiol.">
        <title>Two Large, Related, Cryptic Plasmids from Geographically Distinct Isolates of Sulfobacillus thermotolerans.</title>
        <authorList>
            <person name="Deane S.M."/>
            <person name="Rawlings D.E."/>
        </authorList>
    </citation>
    <scope>NUCLEOTIDE SEQUENCE</scope>
    <source>
        <strain evidence="2">L15</strain>
        <plasmid evidence="2">pL15</plasmid>
    </source>
</reference>
<sequence length="66" mass="7704">MCEWSCRAMTFYTIPEVAQILRCSPRTVHAMIQTRRLPAIVVGKNRYRISQQALHELLHPPKEETP</sequence>
<dbReference type="InterPro" id="IPR010093">
    <property type="entry name" value="SinI_DNA-bd"/>
</dbReference>
<feature type="domain" description="Helix-turn-helix" evidence="1">
    <location>
        <begin position="11"/>
        <end position="58"/>
    </location>
</feature>
<name>G5CJ22_9FIRM</name>
<dbReference type="NCBIfam" id="TIGR01764">
    <property type="entry name" value="excise"/>
    <property type="match status" value="1"/>
</dbReference>
<dbReference type="GO" id="GO:0003677">
    <property type="term" value="F:DNA binding"/>
    <property type="evidence" value="ECO:0007669"/>
    <property type="project" value="UniProtKB-KW"/>
</dbReference>
<gene>
    <name evidence="2" type="primary">orfL51</name>
</gene>
<dbReference type="InterPro" id="IPR009061">
    <property type="entry name" value="DNA-bd_dom_put_sf"/>
</dbReference>
<proteinExistence type="predicted"/>